<feature type="transmembrane region" description="Helical" evidence="5">
    <location>
        <begin position="12"/>
        <end position="32"/>
    </location>
</feature>
<dbReference type="AlphaFoldDB" id="A0A9W9V545"/>
<evidence type="ECO:0000256" key="3">
    <source>
        <dbReference type="ARBA" id="ARBA00022630"/>
    </source>
</evidence>
<dbReference type="InterPro" id="IPR051209">
    <property type="entry name" value="FAD-bind_Monooxygenase_sf"/>
</dbReference>
<dbReference type="InterPro" id="IPR036188">
    <property type="entry name" value="FAD/NAD-bd_sf"/>
</dbReference>
<keyword evidence="4" id="KW-0274">FAD</keyword>
<dbReference type="GO" id="GO:0004497">
    <property type="term" value="F:monooxygenase activity"/>
    <property type="evidence" value="ECO:0007669"/>
    <property type="project" value="UniProtKB-KW"/>
</dbReference>
<keyword evidence="5" id="KW-0472">Membrane</keyword>
<dbReference type="PANTHER" id="PTHR42877:SF10">
    <property type="entry name" value="L-ORNITHINE N(5)-OXYGENASE"/>
    <property type="match status" value="1"/>
</dbReference>
<evidence type="ECO:0000313" key="6">
    <source>
        <dbReference type="EMBL" id="KAJ5366775.1"/>
    </source>
</evidence>
<accession>A0A9W9V545</accession>
<reference evidence="6" key="2">
    <citation type="journal article" date="2023" name="IMA Fungus">
        <title>Comparative genomic study of the Penicillium genus elucidates a diverse pangenome and 15 lateral gene transfer events.</title>
        <authorList>
            <person name="Petersen C."/>
            <person name="Sorensen T."/>
            <person name="Nielsen M.R."/>
            <person name="Sondergaard T.E."/>
            <person name="Sorensen J.L."/>
            <person name="Fitzpatrick D.A."/>
            <person name="Frisvad J.C."/>
            <person name="Nielsen K.L."/>
        </authorList>
    </citation>
    <scope>NUCLEOTIDE SEQUENCE</scope>
    <source>
        <strain evidence="6">IBT 35675</strain>
    </source>
</reference>
<keyword evidence="5" id="KW-0812">Transmembrane</keyword>
<evidence type="ECO:0000256" key="2">
    <source>
        <dbReference type="ARBA" id="ARBA00010139"/>
    </source>
</evidence>
<proteinExistence type="inferred from homology"/>
<dbReference type="SUPFAM" id="SSF51905">
    <property type="entry name" value="FAD/NAD(P)-binding domain"/>
    <property type="match status" value="2"/>
</dbReference>
<sequence>MENSNDVPQSDLYYPVIIIGAGISGIASACHLKRKFGCNQFMVFESQDGIGGTWWNHRYPGVATDSPSPLYSYSFAPPPSFAGPRATGKEMYQYLHAVCAHHGILDRIQLNTNVTELIWDNSEKQWIASTSTANGRARVRAKIVINAVGKSGNPDMSIMQTIPGSDTFRGRVMHTAQWDSSVDLEGKDITVIGGGCSAAQLVPQLLTSSEIQPRSVAQIIRSPHWVMPDPYSGVISRFWNICMPVIVSCRLGAWIARSVLFIINELFYLIFFRNSLYGSRFQERLRRKLVSFIDRKVPGEYQNMLTPKYMIGCKRVVIDSGWYDTLKDPRFSLHDSQVRRFESNDLVVGTGRDETKLPTDVLLLATGYNPTSNFLSSISITGRDGIDLQDIWSSWGGPQAYLGLAMDQFPNLFFLFGPNSSVSHGSVMGGIESSVSYIVQLLGPVLEGEIASLEVKKDARHAWTQKVQLASKDSIWMKGGCSNWYIDERGWNSMIYPYVSSQLSIERFLILTLQILTNLSILHLHIPPMG</sequence>
<name>A0A9W9V545_PENBR</name>
<keyword evidence="5" id="KW-1133">Transmembrane helix</keyword>
<dbReference type="Proteomes" id="UP001148299">
    <property type="component" value="Unassembled WGS sequence"/>
</dbReference>
<keyword evidence="6" id="KW-0560">Oxidoreductase</keyword>
<dbReference type="Pfam" id="PF13738">
    <property type="entry name" value="Pyr_redox_3"/>
    <property type="match status" value="1"/>
</dbReference>
<keyword evidence="7" id="KW-1185">Reference proteome</keyword>
<reference evidence="6" key="1">
    <citation type="submission" date="2022-12" db="EMBL/GenBank/DDBJ databases">
        <authorList>
            <person name="Petersen C."/>
        </authorList>
    </citation>
    <scope>NUCLEOTIDE SEQUENCE</scope>
    <source>
        <strain evidence="6">IBT 35675</strain>
    </source>
</reference>
<evidence type="ECO:0000256" key="5">
    <source>
        <dbReference type="SAM" id="Phobius"/>
    </source>
</evidence>
<gene>
    <name evidence="6" type="ORF">N7541_000716</name>
</gene>
<comment type="caution">
    <text evidence="6">The sequence shown here is derived from an EMBL/GenBank/DDBJ whole genome shotgun (WGS) entry which is preliminary data.</text>
</comment>
<keyword evidence="6" id="KW-0503">Monooxygenase</keyword>
<dbReference type="PANTHER" id="PTHR42877">
    <property type="entry name" value="L-ORNITHINE N(5)-MONOOXYGENASE-RELATED"/>
    <property type="match status" value="1"/>
</dbReference>
<comment type="similarity">
    <text evidence="2">Belongs to the FAD-binding monooxygenase family.</text>
</comment>
<keyword evidence="3" id="KW-0285">Flavoprotein</keyword>
<evidence type="ECO:0000256" key="4">
    <source>
        <dbReference type="ARBA" id="ARBA00022827"/>
    </source>
</evidence>
<evidence type="ECO:0000313" key="7">
    <source>
        <dbReference type="Proteomes" id="UP001148299"/>
    </source>
</evidence>
<dbReference type="Gene3D" id="3.50.50.60">
    <property type="entry name" value="FAD/NAD(P)-binding domain"/>
    <property type="match status" value="2"/>
</dbReference>
<protein>
    <submittedName>
        <fullName evidence="6">Flavin-binding monooxygenase</fullName>
    </submittedName>
</protein>
<feature type="transmembrane region" description="Helical" evidence="5">
    <location>
        <begin position="259"/>
        <end position="278"/>
    </location>
</feature>
<organism evidence="6 7">
    <name type="scientific">Penicillium brevicompactum</name>
    <dbReference type="NCBI Taxonomy" id="5074"/>
    <lineage>
        <taxon>Eukaryota</taxon>
        <taxon>Fungi</taxon>
        <taxon>Dikarya</taxon>
        <taxon>Ascomycota</taxon>
        <taxon>Pezizomycotina</taxon>
        <taxon>Eurotiomycetes</taxon>
        <taxon>Eurotiomycetidae</taxon>
        <taxon>Eurotiales</taxon>
        <taxon>Aspergillaceae</taxon>
        <taxon>Penicillium</taxon>
    </lineage>
</organism>
<evidence type="ECO:0000256" key="1">
    <source>
        <dbReference type="ARBA" id="ARBA00001974"/>
    </source>
</evidence>
<dbReference type="EMBL" id="JAPZBR010000001">
    <property type="protein sequence ID" value="KAJ5366775.1"/>
    <property type="molecule type" value="Genomic_DNA"/>
</dbReference>
<comment type="cofactor">
    <cofactor evidence="1">
        <name>FAD</name>
        <dbReference type="ChEBI" id="CHEBI:57692"/>
    </cofactor>
</comment>